<dbReference type="Pfam" id="PF04655">
    <property type="entry name" value="APH_6_hur"/>
    <property type="match status" value="1"/>
</dbReference>
<evidence type="ECO:0000313" key="1">
    <source>
        <dbReference type="EMBL" id="MBB2968443.1"/>
    </source>
</evidence>
<sequence>MSDSLLAGWRERWALTPDGDPFVTPSSALQPVRRDGRPAFLKCALVDEEAAGAHVLRWWSGAGAAEVLEFGDDGRAVLLERAEGPRSLIELARSGPAGDDDATRILCRAGRRLHTVGAGARPAGLHPLDEWFGELFEQAADRPDDHDGLYPAAAAEARALLAHPTADVVLHGDLHHGNVLDFGERGWLAIDSKPLHGDPAFDLLNILCNPDAAVALRPGRLERTAGVIAAESGLDERALLRWALAWTALSAAWSERSGEDAPIAIGVGQRVRTLLGVRPLT</sequence>
<dbReference type="SUPFAM" id="SSF56112">
    <property type="entry name" value="Protein kinase-like (PK-like)"/>
    <property type="match status" value="1"/>
</dbReference>
<keyword evidence="1" id="KW-0418">Kinase</keyword>
<dbReference type="InterPro" id="IPR011009">
    <property type="entry name" value="Kinase-like_dom_sf"/>
</dbReference>
<dbReference type="InterPro" id="IPR006748">
    <property type="entry name" value="NH2Glyco/OHUrea_AB-resist_kin"/>
</dbReference>
<dbReference type="Proteomes" id="UP000538196">
    <property type="component" value="Unassembled WGS sequence"/>
</dbReference>
<protein>
    <submittedName>
        <fullName evidence="1">Streptomycin 6-kinase</fullName>
        <ecNumber evidence="1">2.7.1.72</ecNumber>
    </submittedName>
</protein>
<comment type="caution">
    <text evidence="1">The sequence shown here is derived from an EMBL/GenBank/DDBJ whole genome shotgun (WGS) entry which is preliminary data.</text>
</comment>
<dbReference type="EC" id="2.7.1.72" evidence="1"/>
<dbReference type="GO" id="GO:0019748">
    <property type="term" value="P:secondary metabolic process"/>
    <property type="evidence" value="ECO:0007669"/>
    <property type="project" value="InterPro"/>
</dbReference>
<organism evidence="1 2">
    <name type="scientific">Leifsonia aquatica</name>
    <name type="common">Corynebacterium aquaticum</name>
    <dbReference type="NCBI Taxonomy" id="144185"/>
    <lineage>
        <taxon>Bacteria</taxon>
        <taxon>Bacillati</taxon>
        <taxon>Actinomycetota</taxon>
        <taxon>Actinomycetes</taxon>
        <taxon>Micrococcales</taxon>
        <taxon>Microbacteriaceae</taxon>
        <taxon>Leifsonia</taxon>
    </lineage>
</organism>
<keyword evidence="1" id="KW-0808">Transferase</keyword>
<evidence type="ECO:0000313" key="2">
    <source>
        <dbReference type="Proteomes" id="UP000538196"/>
    </source>
</evidence>
<reference evidence="1 2" key="1">
    <citation type="submission" date="2020-08" db="EMBL/GenBank/DDBJ databases">
        <title>Sequencing the genomes of 1000 actinobacteria strains.</title>
        <authorList>
            <person name="Klenk H.-P."/>
        </authorList>
    </citation>
    <scope>NUCLEOTIDE SEQUENCE [LARGE SCALE GENOMIC DNA]</scope>
    <source>
        <strain evidence="1 2">DSM 20146</strain>
    </source>
</reference>
<dbReference type="Gene3D" id="3.90.1200.10">
    <property type="match status" value="1"/>
</dbReference>
<dbReference type="EMBL" id="JACHVP010000003">
    <property type="protein sequence ID" value="MBB2968443.1"/>
    <property type="molecule type" value="Genomic_DNA"/>
</dbReference>
<dbReference type="RefSeq" id="WP_183428717.1">
    <property type="nucleotide sequence ID" value="NZ_JACHVP010000003.1"/>
</dbReference>
<accession>A0A7W4UY71</accession>
<gene>
    <name evidence="1" type="ORF">FHX33_003213</name>
</gene>
<keyword evidence="2" id="KW-1185">Reference proteome</keyword>
<proteinExistence type="predicted"/>
<dbReference type="GO" id="GO:0050300">
    <property type="term" value="F:aminoglycoside 6-kinase activity"/>
    <property type="evidence" value="ECO:0007669"/>
    <property type="project" value="UniProtKB-EC"/>
</dbReference>
<name>A0A7W4UY71_LEIAQ</name>
<dbReference type="AlphaFoldDB" id="A0A7W4UY71"/>